<gene>
    <name evidence="2" type="ORF">MFP26_16500</name>
</gene>
<dbReference type="Pfam" id="PF17399">
    <property type="entry name" value="DUF5405"/>
    <property type="match status" value="1"/>
</dbReference>
<feature type="domain" description="DUF5405" evidence="1">
    <location>
        <begin position="3"/>
        <end position="96"/>
    </location>
</feature>
<keyword evidence="3" id="KW-1185">Reference proteome</keyword>
<dbReference type="Proteomes" id="UP001203069">
    <property type="component" value="Unassembled WGS sequence"/>
</dbReference>
<dbReference type="RefSeq" id="WP_249245493.1">
    <property type="nucleotide sequence ID" value="NZ_JAKPBZ010000114.1"/>
</dbReference>
<sequence length="100" mass="11099">MESPAYNRVDINGNYAIVKVGYDFALGEIKCGKEDGAQPSLSTLAVYQNPIGLINDFIHRGIRTAIWKNKVIDSKSLLAESNHLAELCQKAFDQLNNTEE</sequence>
<organism evidence="2 3">
    <name type="scientific">Brenneria tiliae</name>
    <dbReference type="NCBI Taxonomy" id="2914984"/>
    <lineage>
        <taxon>Bacteria</taxon>
        <taxon>Pseudomonadati</taxon>
        <taxon>Pseudomonadota</taxon>
        <taxon>Gammaproteobacteria</taxon>
        <taxon>Enterobacterales</taxon>
        <taxon>Pectobacteriaceae</taxon>
        <taxon>Brenneria</taxon>
    </lineage>
</organism>
<evidence type="ECO:0000313" key="3">
    <source>
        <dbReference type="Proteomes" id="UP001203069"/>
    </source>
</evidence>
<dbReference type="InterPro" id="IPR035404">
    <property type="entry name" value="DUF5405"/>
</dbReference>
<evidence type="ECO:0000313" key="2">
    <source>
        <dbReference type="EMBL" id="MCL2894289.1"/>
    </source>
</evidence>
<proteinExistence type="predicted"/>
<dbReference type="EMBL" id="JAKPBZ010000114">
    <property type="protein sequence ID" value="MCL2894289.1"/>
    <property type="molecule type" value="Genomic_DNA"/>
</dbReference>
<name>A0ABT0MYK0_9GAMM</name>
<protein>
    <submittedName>
        <fullName evidence="2">DUF5405 family protein</fullName>
    </submittedName>
</protein>
<evidence type="ECO:0000259" key="1">
    <source>
        <dbReference type="Pfam" id="PF17399"/>
    </source>
</evidence>
<reference evidence="2 3" key="1">
    <citation type="submission" date="2022-02" db="EMBL/GenBank/DDBJ databases">
        <title>Description of Brenneria tiliae sp. nov. isolated from symptomatic Tilia x moltkei and Tilia x europaea trees in the UK.</title>
        <authorList>
            <person name="Kile H."/>
        </authorList>
    </citation>
    <scope>NUCLEOTIDE SEQUENCE [LARGE SCALE GENOMIC DNA]</scope>
    <source>
        <strain evidence="2 3">MC1SB4.1</strain>
    </source>
</reference>
<accession>A0ABT0MYK0</accession>
<comment type="caution">
    <text evidence="2">The sequence shown here is derived from an EMBL/GenBank/DDBJ whole genome shotgun (WGS) entry which is preliminary data.</text>
</comment>